<accession>A0ABW2CP44</accession>
<evidence type="ECO:0000259" key="8">
    <source>
        <dbReference type="Pfam" id="PF05506"/>
    </source>
</evidence>
<dbReference type="InterPro" id="IPR007312">
    <property type="entry name" value="Phosphoesterase"/>
</dbReference>
<organism evidence="9 10">
    <name type="scientific">Actinomadura yumaensis</name>
    <dbReference type="NCBI Taxonomy" id="111807"/>
    <lineage>
        <taxon>Bacteria</taxon>
        <taxon>Bacillati</taxon>
        <taxon>Actinomycetota</taxon>
        <taxon>Actinomycetes</taxon>
        <taxon>Streptosporangiales</taxon>
        <taxon>Thermomonosporaceae</taxon>
        <taxon>Actinomadura</taxon>
    </lineage>
</organism>
<keyword evidence="4" id="KW-0134">Cell wall</keyword>
<evidence type="ECO:0000313" key="9">
    <source>
        <dbReference type="EMBL" id="MFC6882489.1"/>
    </source>
</evidence>
<evidence type="ECO:0000256" key="7">
    <source>
        <dbReference type="ARBA" id="ARBA00048421"/>
    </source>
</evidence>
<evidence type="ECO:0000256" key="4">
    <source>
        <dbReference type="ARBA" id="ARBA00022512"/>
    </source>
</evidence>
<evidence type="ECO:0000256" key="6">
    <source>
        <dbReference type="ARBA" id="ARBA00023026"/>
    </source>
</evidence>
<keyword evidence="4" id="KW-0964">Secreted</keyword>
<dbReference type="PANTHER" id="PTHR31956">
    <property type="entry name" value="NON-SPECIFIC PHOSPHOLIPASE C4-RELATED"/>
    <property type="match status" value="1"/>
</dbReference>
<comment type="catalytic activity">
    <reaction evidence="7">
        <text>a 1,2-diacyl-sn-glycero-3-phosphocholine + H2O = phosphocholine + a 1,2-diacyl-sn-glycerol + H(+)</text>
        <dbReference type="Rhea" id="RHEA:10604"/>
        <dbReference type="ChEBI" id="CHEBI:15377"/>
        <dbReference type="ChEBI" id="CHEBI:15378"/>
        <dbReference type="ChEBI" id="CHEBI:17815"/>
        <dbReference type="ChEBI" id="CHEBI:57643"/>
        <dbReference type="ChEBI" id="CHEBI:295975"/>
        <dbReference type="EC" id="3.1.4.3"/>
    </reaction>
    <physiologicalReaction direction="left-to-right" evidence="7">
        <dbReference type="Rhea" id="RHEA:10605"/>
    </physiologicalReaction>
</comment>
<dbReference type="Gene3D" id="3.40.720.10">
    <property type="entry name" value="Alkaline Phosphatase, subunit A"/>
    <property type="match status" value="2"/>
</dbReference>
<comment type="caution">
    <text evidence="9">The sequence shown here is derived from an EMBL/GenBank/DDBJ whole genome shotgun (WGS) entry which is preliminary data.</text>
</comment>
<evidence type="ECO:0000256" key="3">
    <source>
        <dbReference type="ARBA" id="ARBA00012018"/>
    </source>
</evidence>
<gene>
    <name evidence="9" type="ORF">ACFQKB_22225</name>
</gene>
<evidence type="ECO:0000256" key="5">
    <source>
        <dbReference type="ARBA" id="ARBA00022801"/>
    </source>
</evidence>
<feature type="domain" description="Bacterial phospholipase C C-terminal" evidence="8">
    <location>
        <begin position="622"/>
        <end position="692"/>
    </location>
</feature>
<keyword evidence="5" id="KW-0378">Hydrolase</keyword>
<dbReference type="Pfam" id="PF04185">
    <property type="entry name" value="Phosphoesterase"/>
    <property type="match status" value="1"/>
</dbReference>
<comment type="subcellular location">
    <subcellularLocation>
        <location evidence="1">Secreted</location>
        <location evidence="1">Cell wall</location>
    </subcellularLocation>
</comment>
<comment type="similarity">
    <text evidence="2">Belongs to the bacterial phospholipase C family.</text>
</comment>
<feature type="domain" description="Bacterial phospholipase C C-terminal" evidence="8">
    <location>
        <begin position="521"/>
        <end position="607"/>
    </location>
</feature>
<name>A0ABW2CP44_9ACTN</name>
<evidence type="ECO:0000256" key="2">
    <source>
        <dbReference type="ARBA" id="ARBA00009717"/>
    </source>
</evidence>
<dbReference type="Pfam" id="PF05506">
    <property type="entry name" value="PLipase_C_C"/>
    <property type="match status" value="2"/>
</dbReference>
<evidence type="ECO:0000313" key="10">
    <source>
        <dbReference type="Proteomes" id="UP001596380"/>
    </source>
</evidence>
<proteinExistence type="inferred from homology"/>
<dbReference type="Proteomes" id="UP001596380">
    <property type="component" value="Unassembled WGS sequence"/>
</dbReference>
<dbReference type="EMBL" id="JBHSXS010000013">
    <property type="protein sequence ID" value="MFC6882489.1"/>
    <property type="molecule type" value="Genomic_DNA"/>
</dbReference>
<sequence length="707" mass="77776">MATLDRRRFLQAGGATAAAAAGAAAFPPAIARALAVPAASRTRSIRDVEHVVILMQENRSFDHYFGTLRGVRGFGDPRPALLPNGKPVWHQPAASTRTSRYQSRGLPDDVREVLPFYIDPRDTTEYIAGTDHGWSSGHLAWNQGRHDQWVNQKQDVFTMGYLERRDLAYHFALAEAFTVCDSYFCSVHADTAPNRIMLWTGTVDTRNVLGTKPNGPGLGERNGTNGYTWTTYPERLEAAKVSWKVYQGGSGIPGTPTDNYTDNSLEFFRKYQRAEGATGALPDKGASTHTLKELRADVQKGTLPQVSWVVPPYKYSEHPSASPTDGAYYINLVLEALTSDPEVWAKTVLIVNYDENDGLFDHVVPPMPPLTSEPGKQGMVSRGIARSLADELLDLDKHPEEMGPLVPGADPGGLQPLGLGPRVPLLVISPWSRGGWVCSETFDHTSVLRFLEERFGVHEPNISAWRRSICGDLTSALDFGGRADTRPVSFEVPKPIASAGRPYHVDLPQAMPRQEPGTRRARPLPYRFLVNEDPRRGDGTDRLRLTLRNRGEAGAWFYVYDRNEPSSAPRRYAVSANDSLGDHWDRKGGGHHLAVYGPNGSLAEFKGGSDGLRAEVAEKGRDRIRVTVRNAGTAVREVEAWDAYAKGGRRTRRLRPGASAEFTFGVRPASGWYDISVAERGSGAFLRRYAGHLEDGRPSQSDPGPAV</sequence>
<evidence type="ECO:0000256" key="1">
    <source>
        <dbReference type="ARBA" id="ARBA00004191"/>
    </source>
</evidence>
<dbReference type="PROSITE" id="PS51318">
    <property type="entry name" value="TAT"/>
    <property type="match status" value="1"/>
</dbReference>
<protein>
    <recommendedName>
        <fullName evidence="3">phospholipase C</fullName>
        <ecNumber evidence="3">3.1.4.3</ecNumber>
    </recommendedName>
</protein>
<reference evidence="10" key="1">
    <citation type="journal article" date="2019" name="Int. J. Syst. Evol. Microbiol.">
        <title>The Global Catalogue of Microorganisms (GCM) 10K type strain sequencing project: providing services to taxonomists for standard genome sequencing and annotation.</title>
        <authorList>
            <consortium name="The Broad Institute Genomics Platform"/>
            <consortium name="The Broad Institute Genome Sequencing Center for Infectious Disease"/>
            <person name="Wu L."/>
            <person name="Ma J."/>
        </authorList>
    </citation>
    <scope>NUCLEOTIDE SEQUENCE [LARGE SCALE GENOMIC DNA]</scope>
    <source>
        <strain evidence="10">JCM 3369</strain>
    </source>
</reference>
<dbReference type="PANTHER" id="PTHR31956:SF1">
    <property type="entry name" value="NON-SPECIFIC PHOSPHOLIPASE C1"/>
    <property type="match status" value="1"/>
</dbReference>
<dbReference type="RefSeq" id="WP_160826629.1">
    <property type="nucleotide sequence ID" value="NZ_JBHSXS010000013.1"/>
</dbReference>
<dbReference type="CDD" id="cd16014">
    <property type="entry name" value="PLC"/>
    <property type="match status" value="1"/>
</dbReference>
<dbReference type="EC" id="3.1.4.3" evidence="3"/>
<dbReference type="InterPro" id="IPR006311">
    <property type="entry name" value="TAT_signal"/>
</dbReference>
<keyword evidence="10" id="KW-1185">Reference proteome</keyword>
<dbReference type="InterPro" id="IPR017850">
    <property type="entry name" value="Alkaline_phosphatase_core_sf"/>
</dbReference>
<dbReference type="InterPro" id="IPR008475">
    <property type="entry name" value="PLipase_C_C"/>
</dbReference>
<dbReference type="NCBIfam" id="TIGR03396">
    <property type="entry name" value="PC_PLC"/>
    <property type="match status" value="1"/>
</dbReference>
<keyword evidence="6" id="KW-0843">Virulence</keyword>
<dbReference type="InterPro" id="IPR017767">
    <property type="entry name" value="PC-PLC"/>
</dbReference>